<evidence type="ECO:0000256" key="1">
    <source>
        <dbReference type="SAM" id="SignalP"/>
    </source>
</evidence>
<dbReference type="Proteomes" id="UP000548476">
    <property type="component" value="Unassembled WGS sequence"/>
</dbReference>
<dbReference type="EMBL" id="JACHGT010000010">
    <property type="protein sequence ID" value="MBB6036724.1"/>
    <property type="molecule type" value="Genomic_DNA"/>
</dbReference>
<protein>
    <submittedName>
        <fullName evidence="2">Uncharacterized protein</fullName>
    </submittedName>
</protein>
<dbReference type="AlphaFoldDB" id="A0A841FLI8"/>
<accession>A0A841FLI8</accession>
<sequence length="92" mass="9852">MRAKIRITAATLLMGAAALAVTGLSAPAQAHDASETGGQVQAAPGWHHISDHTTLAACRKKGEEYLAKDWALRYECRSLGGGRYALWVYTNP</sequence>
<organism evidence="2 3">
    <name type="scientific">Phytomonospora endophytica</name>
    <dbReference type="NCBI Taxonomy" id="714109"/>
    <lineage>
        <taxon>Bacteria</taxon>
        <taxon>Bacillati</taxon>
        <taxon>Actinomycetota</taxon>
        <taxon>Actinomycetes</taxon>
        <taxon>Micromonosporales</taxon>
        <taxon>Micromonosporaceae</taxon>
        <taxon>Phytomonospora</taxon>
    </lineage>
</organism>
<keyword evidence="3" id="KW-1185">Reference proteome</keyword>
<gene>
    <name evidence="2" type="ORF">HNR73_004597</name>
</gene>
<keyword evidence="1" id="KW-0732">Signal</keyword>
<evidence type="ECO:0000313" key="3">
    <source>
        <dbReference type="Proteomes" id="UP000548476"/>
    </source>
</evidence>
<comment type="caution">
    <text evidence="2">The sequence shown here is derived from an EMBL/GenBank/DDBJ whole genome shotgun (WGS) entry which is preliminary data.</text>
</comment>
<proteinExistence type="predicted"/>
<reference evidence="2 3" key="1">
    <citation type="submission" date="2020-08" db="EMBL/GenBank/DDBJ databases">
        <title>Genomic Encyclopedia of Type Strains, Phase IV (KMG-IV): sequencing the most valuable type-strain genomes for metagenomic binning, comparative biology and taxonomic classification.</title>
        <authorList>
            <person name="Goeker M."/>
        </authorList>
    </citation>
    <scope>NUCLEOTIDE SEQUENCE [LARGE SCALE GENOMIC DNA]</scope>
    <source>
        <strain evidence="2 3">YIM 65646</strain>
    </source>
</reference>
<evidence type="ECO:0000313" key="2">
    <source>
        <dbReference type="EMBL" id="MBB6036724.1"/>
    </source>
</evidence>
<feature type="signal peptide" evidence="1">
    <location>
        <begin position="1"/>
        <end position="30"/>
    </location>
</feature>
<dbReference type="RefSeq" id="WP_184789568.1">
    <property type="nucleotide sequence ID" value="NZ_BONT01000058.1"/>
</dbReference>
<feature type="chain" id="PRO_5032715348" evidence="1">
    <location>
        <begin position="31"/>
        <end position="92"/>
    </location>
</feature>
<name>A0A841FLI8_9ACTN</name>